<accession>A0ABW0A8M2</accession>
<dbReference type="Pfam" id="PF08666">
    <property type="entry name" value="SAF"/>
    <property type="match status" value="1"/>
</dbReference>
<feature type="transmembrane region" description="Helical" evidence="2">
    <location>
        <begin position="36"/>
        <end position="56"/>
    </location>
</feature>
<evidence type="ECO:0000313" key="4">
    <source>
        <dbReference type="EMBL" id="MFC5148948.1"/>
    </source>
</evidence>
<feature type="compositionally biased region" description="Gly residues" evidence="1">
    <location>
        <begin position="166"/>
        <end position="179"/>
    </location>
</feature>
<evidence type="ECO:0000256" key="2">
    <source>
        <dbReference type="SAM" id="Phobius"/>
    </source>
</evidence>
<keyword evidence="2" id="KW-1133">Transmembrane helix</keyword>
<feature type="domain" description="SAF" evidence="3">
    <location>
        <begin position="63"/>
        <end position="126"/>
    </location>
</feature>
<protein>
    <submittedName>
        <fullName evidence="4">SAF domain-containing protein</fullName>
    </submittedName>
</protein>
<feature type="compositionally biased region" description="Basic and acidic residues" evidence="1">
    <location>
        <begin position="1"/>
        <end position="11"/>
    </location>
</feature>
<sequence>MATKIAKRDKSGSGSEAPQGPLPITQDAPRKRRRPVVMGAGLALAAVGALIAVWAVDDAGDRVSVIATAKPIPAGAVIKPSDLVIAHVSRDAALHPVPVSEKKAIIGKAAAADIPAGILVTKDSVRDNASLTQGKDVVGILAKPGQLPSRPLKPGDQVMVVYTPQGGNGGAQGAGANGKGDGKNTGPDSQPAVVTRVGDADANGARVVDVATTSGTSATLAAWAANSSASLVLKAKH</sequence>
<dbReference type="EMBL" id="JBHSKJ010000022">
    <property type="protein sequence ID" value="MFC5148948.1"/>
    <property type="molecule type" value="Genomic_DNA"/>
</dbReference>
<dbReference type="RefSeq" id="WP_382049138.1">
    <property type="nucleotide sequence ID" value="NZ_JBHSKJ010000022.1"/>
</dbReference>
<dbReference type="InterPro" id="IPR013974">
    <property type="entry name" value="SAF"/>
</dbReference>
<keyword evidence="2" id="KW-0812">Transmembrane</keyword>
<dbReference type="Proteomes" id="UP001596222">
    <property type="component" value="Unassembled WGS sequence"/>
</dbReference>
<keyword evidence="5" id="KW-1185">Reference proteome</keyword>
<evidence type="ECO:0000259" key="3">
    <source>
        <dbReference type="SMART" id="SM00858"/>
    </source>
</evidence>
<evidence type="ECO:0000313" key="5">
    <source>
        <dbReference type="Proteomes" id="UP001596222"/>
    </source>
</evidence>
<name>A0ABW0A8M2_9ACTN</name>
<comment type="caution">
    <text evidence="4">The sequence shown here is derived from an EMBL/GenBank/DDBJ whole genome shotgun (WGS) entry which is preliminary data.</text>
</comment>
<keyword evidence="2" id="KW-0472">Membrane</keyword>
<organism evidence="4 5">
    <name type="scientific">Streptomyces aureoversilis</name>
    <dbReference type="NCBI Taxonomy" id="67277"/>
    <lineage>
        <taxon>Bacteria</taxon>
        <taxon>Bacillati</taxon>
        <taxon>Actinomycetota</taxon>
        <taxon>Actinomycetes</taxon>
        <taxon>Kitasatosporales</taxon>
        <taxon>Streptomycetaceae</taxon>
        <taxon>Streptomyces</taxon>
    </lineage>
</organism>
<dbReference type="Gene3D" id="3.90.1210.10">
    <property type="entry name" value="Antifreeze-like/N-acetylneuraminic acid synthase C-terminal domain"/>
    <property type="match status" value="1"/>
</dbReference>
<dbReference type="SMART" id="SM00858">
    <property type="entry name" value="SAF"/>
    <property type="match status" value="1"/>
</dbReference>
<proteinExistence type="predicted"/>
<evidence type="ECO:0000256" key="1">
    <source>
        <dbReference type="SAM" id="MobiDB-lite"/>
    </source>
</evidence>
<reference evidence="5" key="1">
    <citation type="journal article" date="2019" name="Int. J. Syst. Evol. Microbiol.">
        <title>The Global Catalogue of Microorganisms (GCM) 10K type strain sequencing project: providing services to taxonomists for standard genome sequencing and annotation.</title>
        <authorList>
            <consortium name="The Broad Institute Genomics Platform"/>
            <consortium name="The Broad Institute Genome Sequencing Center for Infectious Disease"/>
            <person name="Wu L."/>
            <person name="Ma J."/>
        </authorList>
    </citation>
    <scope>NUCLEOTIDE SEQUENCE [LARGE SCALE GENOMIC DNA]</scope>
    <source>
        <strain evidence="5">CGMCC 4.1641</strain>
    </source>
</reference>
<gene>
    <name evidence="4" type="ORF">ACFPP6_30220</name>
</gene>
<feature type="region of interest" description="Disordered" evidence="1">
    <location>
        <begin position="165"/>
        <end position="191"/>
    </location>
</feature>
<feature type="region of interest" description="Disordered" evidence="1">
    <location>
        <begin position="1"/>
        <end position="31"/>
    </location>
</feature>